<evidence type="ECO:0000256" key="10">
    <source>
        <dbReference type="ARBA" id="ARBA00048898"/>
    </source>
</evidence>
<evidence type="ECO:0000256" key="12">
    <source>
        <dbReference type="PIRSR" id="PIRSR612734-2"/>
    </source>
</evidence>
<evidence type="ECO:0000313" key="16">
    <source>
        <dbReference type="Proteomes" id="UP001365542"/>
    </source>
</evidence>
<keyword evidence="5" id="KW-0547">Nucleotide-binding</keyword>
<dbReference type="InterPro" id="IPR012734">
    <property type="entry name" value="DhaK_ATP"/>
</dbReference>
<reference evidence="15 16" key="1">
    <citation type="submission" date="2019-10" db="EMBL/GenBank/DDBJ databases">
        <authorList>
            <person name="Palmer J.M."/>
        </authorList>
    </citation>
    <scope>NUCLEOTIDE SEQUENCE [LARGE SCALE GENOMIC DNA]</scope>
    <source>
        <strain evidence="15 16">TWF694</strain>
    </source>
</reference>
<keyword evidence="7" id="KW-0319">Glycerol metabolism</keyword>
<feature type="binding site" evidence="12">
    <location>
        <position position="111"/>
    </location>
    <ligand>
        <name>substrate</name>
    </ligand>
</feature>
<evidence type="ECO:0000256" key="3">
    <source>
        <dbReference type="ARBA" id="ARBA00008757"/>
    </source>
</evidence>
<dbReference type="PANTHER" id="PTHR28629">
    <property type="entry name" value="TRIOKINASE/FMN CYCLASE"/>
    <property type="match status" value="1"/>
</dbReference>
<dbReference type="PROSITE" id="PS51480">
    <property type="entry name" value="DHAL"/>
    <property type="match status" value="1"/>
</dbReference>
<organism evidence="15 16">
    <name type="scientific">Orbilia ellipsospora</name>
    <dbReference type="NCBI Taxonomy" id="2528407"/>
    <lineage>
        <taxon>Eukaryota</taxon>
        <taxon>Fungi</taxon>
        <taxon>Dikarya</taxon>
        <taxon>Ascomycota</taxon>
        <taxon>Pezizomycotina</taxon>
        <taxon>Orbiliomycetes</taxon>
        <taxon>Orbiliales</taxon>
        <taxon>Orbiliaceae</taxon>
        <taxon>Orbilia</taxon>
    </lineage>
</organism>
<keyword evidence="16" id="KW-1185">Reference proteome</keyword>
<evidence type="ECO:0000256" key="7">
    <source>
        <dbReference type="ARBA" id="ARBA00022798"/>
    </source>
</evidence>
<evidence type="ECO:0000256" key="8">
    <source>
        <dbReference type="ARBA" id="ARBA00022840"/>
    </source>
</evidence>
<dbReference type="SMART" id="SM01120">
    <property type="entry name" value="Dak2"/>
    <property type="match status" value="1"/>
</dbReference>
<dbReference type="SUPFAM" id="SSF101473">
    <property type="entry name" value="DhaL-like"/>
    <property type="match status" value="1"/>
</dbReference>
<dbReference type="GO" id="GO:0019563">
    <property type="term" value="P:glycerol catabolic process"/>
    <property type="evidence" value="ECO:0007669"/>
    <property type="project" value="TreeGrafter"/>
</dbReference>
<evidence type="ECO:0000259" key="13">
    <source>
        <dbReference type="PROSITE" id="PS51480"/>
    </source>
</evidence>
<dbReference type="Pfam" id="PF02733">
    <property type="entry name" value="Dak1"/>
    <property type="match status" value="1"/>
</dbReference>
<evidence type="ECO:0000313" key="15">
    <source>
        <dbReference type="EMBL" id="KAK6538948.1"/>
    </source>
</evidence>
<dbReference type="Gene3D" id="3.40.50.10440">
    <property type="entry name" value="Dihydroxyacetone kinase, domain 1"/>
    <property type="match status" value="1"/>
</dbReference>
<feature type="domain" description="DhaK" evidence="14">
    <location>
        <begin position="10"/>
        <end position="334"/>
    </location>
</feature>
<dbReference type="GO" id="GO:0004371">
    <property type="term" value="F:glycerone kinase activity"/>
    <property type="evidence" value="ECO:0007669"/>
    <property type="project" value="UniProtKB-EC"/>
</dbReference>
<dbReference type="GO" id="GO:0005829">
    <property type="term" value="C:cytosol"/>
    <property type="evidence" value="ECO:0007669"/>
    <property type="project" value="TreeGrafter"/>
</dbReference>
<dbReference type="InterPro" id="IPR004006">
    <property type="entry name" value="DhaK_dom"/>
</dbReference>
<dbReference type="InterPro" id="IPR004007">
    <property type="entry name" value="DhaL_dom"/>
</dbReference>
<dbReference type="Pfam" id="PF02734">
    <property type="entry name" value="Dak2"/>
    <property type="match status" value="1"/>
</dbReference>
<evidence type="ECO:0000256" key="11">
    <source>
        <dbReference type="PIRSR" id="PIRSR612734-1"/>
    </source>
</evidence>
<comment type="function">
    <text evidence="1">Catalyzes both the phosphorylation of dihydroxyacetone and of glyceraldehyde.</text>
</comment>
<dbReference type="FunFam" id="3.30.1180.20:FF:000001">
    <property type="entry name" value="Dihydroxyacetone kinase 1"/>
    <property type="match status" value="1"/>
</dbReference>
<feature type="domain" description="DhaL" evidence="13">
    <location>
        <begin position="372"/>
        <end position="571"/>
    </location>
</feature>
<comment type="similarity">
    <text evidence="3">Belongs to the dihydroxyacetone kinase (DAK) family.</text>
</comment>
<comment type="catalytic activity">
    <reaction evidence="9">
        <text>D-glyceraldehyde + ATP = D-glyceraldehyde 3-phosphate + ADP + H(+)</text>
        <dbReference type="Rhea" id="RHEA:13941"/>
        <dbReference type="ChEBI" id="CHEBI:15378"/>
        <dbReference type="ChEBI" id="CHEBI:17378"/>
        <dbReference type="ChEBI" id="CHEBI:30616"/>
        <dbReference type="ChEBI" id="CHEBI:59776"/>
        <dbReference type="ChEBI" id="CHEBI:456216"/>
        <dbReference type="EC" id="2.7.1.28"/>
    </reaction>
</comment>
<feature type="active site" description="Tele-hemiaminal-histidine intermediate" evidence="11">
    <location>
        <position position="218"/>
    </location>
</feature>
<dbReference type="Proteomes" id="UP001365542">
    <property type="component" value="Unassembled WGS sequence"/>
</dbReference>
<evidence type="ECO:0000256" key="6">
    <source>
        <dbReference type="ARBA" id="ARBA00022777"/>
    </source>
</evidence>
<evidence type="ECO:0008006" key="17">
    <source>
        <dbReference type="Google" id="ProtNLM"/>
    </source>
</evidence>
<keyword evidence="6" id="KW-0418">Kinase</keyword>
<dbReference type="FunFam" id="1.25.40.340:FF:000001">
    <property type="entry name" value="Dihydroxyacetone kinase 1"/>
    <property type="match status" value="1"/>
</dbReference>
<evidence type="ECO:0000256" key="9">
    <source>
        <dbReference type="ARBA" id="ARBA00047974"/>
    </source>
</evidence>
<evidence type="ECO:0000256" key="5">
    <source>
        <dbReference type="ARBA" id="ARBA00022741"/>
    </source>
</evidence>
<dbReference type="EMBL" id="JAVHJO010000007">
    <property type="protein sequence ID" value="KAK6538948.1"/>
    <property type="molecule type" value="Genomic_DNA"/>
</dbReference>
<dbReference type="InterPro" id="IPR050861">
    <property type="entry name" value="Dihydroxyacetone_Kinase"/>
</dbReference>
<protein>
    <recommendedName>
        <fullName evidence="17">Dihydroxyacetone kinase</fullName>
    </recommendedName>
</protein>
<name>A0AAV9XAJ7_9PEZI</name>
<evidence type="ECO:0000259" key="14">
    <source>
        <dbReference type="PROSITE" id="PS51481"/>
    </source>
</evidence>
<keyword evidence="4" id="KW-0808">Transferase</keyword>
<dbReference type="NCBIfam" id="TIGR02361">
    <property type="entry name" value="dak_ATP"/>
    <property type="match status" value="1"/>
</dbReference>
<dbReference type="SUPFAM" id="SSF82549">
    <property type="entry name" value="DAK1/DegV-like"/>
    <property type="match status" value="1"/>
</dbReference>
<dbReference type="InterPro" id="IPR036117">
    <property type="entry name" value="DhaL_dom_sf"/>
</dbReference>
<comment type="catalytic activity">
    <reaction evidence="10">
        <text>dihydroxyacetone + ATP = dihydroxyacetone phosphate + ADP + H(+)</text>
        <dbReference type="Rhea" id="RHEA:15773"/>
        <dbReference type="ChEBI" id="CHEBI:15378"/>
        <dbReference type="ChEBI" id="CHEBI:16016"/>
        <dbReference type="ChEBI" id="CHEBI:30616"/>
        <dbReference type="ChEBI" id="CHEBI:57642"/>
        <dbReference type="ChEBI" id="CHEBI:456216"/>
        <dbReference type="EC" id="2.7.1.29"/>
    </reaction>
</comment>
<comment type="pathway">
    <text evidence="2">Polyol metabolism; glycerol fermentation; glycerone phosphate from glycerol (oxidative route): step 2/2.</text>
</comment>
<sequence>MVLGKHFISDVKSPVEKALRCFLEVNPTLGFIESHKVVYKRCGKVDKVILISGGGSGHEPAHAGFIGDGMLDVAVAGDIYASPSVAQILVGLDAIESSKGTLMIVKNYTGDKLNFGLAAQKARSKGLNISVVFVNEDASLEAESLVGRRGLAGTIFVHKIAGAAAAQGLELPEVASIAQKVSDSLATVAVSLDRCSVPGRADQEGLPGDEMEYGLGIHNEPGVLRTKLSYISSTVSKVLSYLLSHSSPINLTPSENIAVMINNMGGLSILEINVIAEEVFQQISKTKYSFKVLRKFIGTFMTSLDGPGFSVTILKLDDREILHLLDEPTTAPAWPKQFDLANEEPVESRITQYSPPPKSPYSPKPNLVISPEILDKVTTALLNKITNEEPLITKLDSLVGDGDCGTTLLKGVSALRDGFQNGKIDTSDASTVFESIGEIVEVNMGGTSGAIYGIFLNALVNNLRKGDAEGLGSVFQKSLSGALTELCTFTLARRGHRTLMDTLIPFVETFETTGDLKKAVAEGEKGCEETKKMKAKLGRASYVSAEQVEKDGGVMDPGALGLKCILEVLNEQIE</sequence>
<evidence type="ECO:0000256" key="1">
    <source>
        <dbReference type="ARBA" id="ARBA00003264"/>
    </source>
</evidence>
<dbReference type="GO" id="GO:0050354">
    <property type="term" value="F:triokinase activity"/>
    <property type="evidence" value="ECO:0007669"/>
    <property type="project" value="UniProtKB-EC"/>
</dbReference>
<evidence type="ECO:0000256" key="2">
    <source>
        <dbReference type="ARBA" id="ARBA00004778"/>
    </source>
</evidence>
<dbReference type="PANTHER" id="PTHR28629:SF4">
    <property type="entry name" value="TRIOKINASE_FMN CYCLASE"/>
    <property type="match status" value="1"/>
</dbReference>
<dbReference type="PROSITE" id="PS51481">
    <property type="entry name" value="DHAK"/>
    <property type="match status" value="1"/>
</dbReference>
<comment type="caution">
    <text evidence="15">The sequence shown here is derived from an EMBL/GenBank/DDBJ whole genome shotgun (WGS) entry which is preliminary data.</text>
</comment>
<evidence type="ECO:0000256" key="4">
    <source>
        <dbReference type="ARBA" id="ARBA00022679"/>
    </source>
</evidence>
<keyword evidence="8" id="KW-0067">ATP-binding</keyword>
<proteinExistence type="inferred from homology"/>
<dbReference type="AlphaFoldDB" id="A0AAV9XAJ7"/>
<dbReference type="GO" id="GO:0005524">
    <property type="term" value="F:ATP binding"/>
    <property type="evidence" value="ECO:0007669"/>
    <property type="project" value="UniProtKB-KW"/>
</dbReference>
<feature type="binding site" evidence="12">
    <location>
        <position position="106"/>
    </location>
    <ligand>
        <name>substrate</name>
    </ligand>
</feature>
<accession>A0AAV9XAJ7</accession>
<dbReference type="FunFam" id="3.40.50.10440:FF:000001">
    <property type="entry name" value="Dihydroxyacetone kinase, DhaK subunit"/>
    <property type="match status" value="1"/>
</dbReference>
<dbReference type="Gene3D" id="1.25.40.340">
    <property type="match status" value="1"/>
</dbReference>
<gene>
    <name evidence="15" type="ORF">TWF694_010498</name>
</gene>
<dbReference type="Gene3D" id="3.30.1180.20">
    <property type="entry name" value="Dihydroxyacetone kinase, domain 2"/>
    <property type="match status" value="1"/>
</dbReference>
<feature type="binding site" evidence="12">
    <location>
        <begin position="55"/>
        <end position="58"/>
    </location>
    <ligand>
        <name>substrate</name>
    </ligand>
</feature>